<dbReference type="PANTHER" id="PTHR46799:SF1">
    <property type="entry name" value="HOMEOBOX PROTEIN UNC-4 HOMOLOG"/>
    <property type="match status" value="1"/>
</dbReference>
<dbReference type="GO" id="GO:0010468">
    <property type="term" value="P:regulation of gene expression"/>
    <property type="evidence" value="ECO:0007669"/>
    <property type="project" value="TreeGrafter"/>
</dbReference>
<keyword evidence="8" id="KW-0539">Nucleus</keyword>
<keyword evidence="4" id="KW-0524">Neurogenesis</keyword>
<reference evidence="11 12" key="1">
    <citation type="submission" date="2013-11" db="EMBL/GenBank/DDBJ databases">
        <title>Genome sequencing of Stegodyphus mimosarum.</title>
        <authorList>
            <person name="Bechsgaard J."/>
        </authorList>
    </citation>
    <scope>NUCLEOTIDE SEQUENCE [LARGE SCALE GENOMIC DNA]</scope>
</reference>
<evidence type="ECO:0000256" key="3">
    <source>
        <dbReference type="ARBA" id="ARBA00022782"/>
    </source>
</evidence>
<dbReference type="AlphaFoldDB" id="A0A087U2D4"/>
<dbReference type="GO" id="GO:0005634">
    <property type="term" value="C:nucleus"/>
    <property type="evidence" value="ECO:0007669"/>
    <property type="project" value="UniProtKB-SubCell"/>
</dbReference>
<dbReference type="GO" id="GO:0030154">
    <property type="term" value="P:cell differentiation"/>
    <property type="evidence" value="ECO:0007669"/>
    <property type="project" value="UniProtKB-KW"/>
</dbReference>
<dbReference type="EMBL" id="KK117834">
    <property type="protein sequence ID" value="KFM71523.1"/>
    <property type="molecule type" value="Genomic_DNA"/>
</dbReference>
<evidence type="ECO:0000256" key="9">
    <source>
        <dbReference type="SAM" id="MobiDB-lite"/>
    </source>
</evidence>
<dbReference type="Proteomes" id="UP000054359">
    <property type="component" value="Unassembled WGS sequence"/>
</dbReference>
<sequence>MEVIAFGRLPTIYEKNVLSSSLRRVKAQTTSVCDAVTDELFKPVWFQNRRAKWRKKENTKKGPGRPAHNAHPQTCSGDPIPPEEIEKRDRDRREKKLRKQLERQAKRLQQAKVKPGVNVASL</sequence>
<feature type="region of interest" description="Disordered" evidence="9">
    <location>
        <begin position="51"/>
        <end position="122"/>
    </location>
</feature>
<keyword evidence="5" id="KW-0805">Transcription regulation</keyword>
<accession>A0A087U2D4</accession>
<evidence type="ECO:0000313" key="12">
    <source>
        <dbReference type="Proteomes" id="UP000054359"/>
    </source>
</evidence>
<keyword evidence="2" id="KW-0217">Developmental protein</keyword>
<feature type="domain" description="Homeobox" evidence="10">
    <location>
        <begin position="44"/>
        <end position="56"/>
    </location>
</feature>
<protein>
    <submittedName>
        <fullName evidence="11">Homeobox protein unc-4</fullName>
    </submittedName>
</protein>
<evidence type="ECO:0000256" key="4">
    <source>
        <dbReference type="ARBA" id="ARBA00022902"/>
    </source>
</evidence>
<feature type="DNA-binding region" description="Homeobox" evidence="8">
    <location>
        <begin position="46"/>
        <end position="57"/>
    </location>
</feature>
<feature type="compositionally biased region" description="Basic and acidic residues" evidence="9">
    <location>
        <begin position="84"/>
        <end position="105"/>
    </location>
</feature>
<dbReference type="SUPFAM" id="SSF46689">
    <property type="entry name" value="Homeodomain-like"/>
    <property type="match status" value="1"/>
</dbReference>
<dbReference type="PANTHER" id="PTHR46799">
    <property type="entry name" value="HOMEOBOX PROTEIN UNC-4 HOMOLOG"/>
    <property type="match status" value="1"/>
</dbReference>
<keyword evidence="12" id="KW-1185">Reference proteome</keyword>
<evidence type="ECO:0000256" key="7">
    <source>
        <dbReference type="ARBA" id="ARBA00038351"/>
    </source>
</evidence>
<proteinExistence type="inferred from homology"/>
<evidence type="ECO:0000256" key="5">
    <source>
        <dbReference type="ARBA" id="ARBA00023015"/>
    </source>
</evidence>
<dbReference type="Gene3D" id="1.10.10.60">
    <property type="entry name" value="Homeodomain-like"/>
    <property type="match status" value="1"/>
</dbReference>
<evidence type="ECO:0000259" key="10">
    <source>
        <dbReference type="PROSITE" id="PS50071"/>
    </source>
</evidence>
<evidence type="ECO:0000256" key="6">
    <source>
        <dbReference type="ARBA" id="ARBA00023163"/>
    </source>
</evidence>
<dbReference type="GO" id="GO:1990837">
    <property type="term" value="F:sequence-specific double-stranded DNA binding"/>
    <property type="evidence" value="ECO:0007669"/>
    <property type="project" value="TreeGrafter"/>
</dbReference>
<evidence type="ECO:0000256" key="1">
    <source>
        <dbReference type="ARBA" id="ARBA00004123"/>
    </source>
</evidence>
<dbReference type="InterPro" id="IPR001356">
    <property type="entry name" value="HD"/>
</dbReference>
<evidence type="ECO:0000256" key="8">
    <source>
        <dbReference type="PROSITE-ProRule" id="PRU00108"/>
    </source>
</evidence>
<gene>
    <name evidence="11" type="ORF">X975_08498</name>
</gene>
<dbReference type="InterPro" id="IPR009057">
    <property type="entry name" value="Homeodomain-like_sf"/>
</dbReference>
<keyword evidence="8 11" id="KW-0371">Homeobox</keyword>
<evidence type="ECO:0000313" key="11">
    <source>
        <dbReference type="EMBL" id="KFM71523.1"/>
    </source>
</evidence>
<dbReference type="PROSITE" id="PS50071">
    <property type="entry name" value="HOMEOBOX_2"/>
    <property type="match status" value="1"/>
</dbReference>
<dbReference type="OrthoDB" id="6159439at2759"/>
<comment type="similarity">
    <text evidence="7">Belongs to the paired homeobox family. Unc-4 subfamily.</text>
</comment>
<keyword evidence="3" id="KW-0221">Differentiation</keyword>
<keyword evidence="6" id="KW-0804">Transcription</keyword>
<organism evidence="11 12">
    <name type="scientific">Stegodyphus mimosarum</name>
    <name type="common">African social velvet spider</name>
    <dbReference type="NCBI Taxonomy" id="407821"/>
    <lineage>
        <taxon>Eukaryota</taxon>
        <taxon>Metazoa</taxon>
        <taxon>Ecdysozoa</taxon>
        <taxon>Arthropoda</taxon>
        <taxon>Chelicerata</taxon>
        <taxon>Arachnida</taxon>
        <taxon>Araneae</taxon>
        <taxon>Araneomorphae</taxon>
        <taxon>Entelegynae</taxon>
        <taxon>Eresoidea</taxon>
        <taxon>Eresidae</taxon>
        <taxon>Stegodyphus</taxon>
    </lineage>
</organism>
<name>A0A087U2D4_STEMI</name>
<dbReference type="STRING" id="407821.A0A087U2D4"/>
<dbReference type="GO" id="GO:0007399">
    <property type="term" value="P:nervous system development"/>
    <property type="evidence" value="ECO:0007669"/>
    <property type="project" value="UniProtKB-KW"/>
</dbReference>
<keyword evidence="8 11" id="KW-0238">DNA-binding</keyword>
<comment type="subcellular location">
    <subcellularLocation>
        <location evidence="1 8">Nucleus</location>
    </subcellularLocation>
</comment>
<evidence type="ECO:0000256" key="2">
    <source>
        <dbReference type="ARBA" id="ARBA00022473"/>
    </source>
</evidence>
<feature type="non-terminal residue" evidence="11">
    <location>
        <position position="122"/>
    </location>
</feature>